<keyword evidence="1" id="KW-0812">Transmembrane</keyword>
<evidence type="ECO:0000256" key="1">
    <source>
        <dbReference type="SAM" id="Phobius"/>
    </source>
</evidence>
<dbReference type="AlphaFoldDB" id="A0A7T0BU93"/>
<sequence length="102" mass="11879">MAEEDKPKFVIGRIYDWAWGGRPEKERKRINSLVVLGLYTFGFLYFVIYLSILNSVNRNKTGMTVKNWFGGDPPELVQLKKERQQQIDNSFKLLRKPVSGGR</sequence>
<proteinExistence type="predicted"/>
<dbReference type="EMBL" id="CP048685">
    <property type="protein sequence ID" value="QPJ61112.1"/>
    <property type="molecule type" value="Genomic_DNA"/>
</dbReference>
<reference evidence="2 3" key="1">
    <citation type="submission" date="2020-02" db="EMBL/GenBank/DDBJ databases">
        <title>Genomic and physiological characterization of two novel Nitrospinaceae genera.</title>
        <authorList>
            <person name="Mueller A.J."/>
            <person name="Jung M.-Y."/>
            <person name="Strachan C.R."/>
            <person name="Herbold C.W."/>
            <person name="Kirkegaard R.H."/>
            <person name="Daims H."/>
        </authorList>
    </citation>
    <scope>NUCLEOTIDE SEQUENCE [LARGE SCALE GENOMIC DNA]</scope>
    <source>
        <strain evidence="2">EB</strain>
    </source>
</reference>
<keyword evidence="1" id="KW-0472">Membrane</keyword>
<evidence type="ECO:0000313" key="2">
    <source>
        <dbReference type="EMBL" id="QPJ61112.1"/>
    </source>
</evidence>
<organism evidence="2 3">
    <name type="scientific">Candidatus Nitronauta litoralis</name>
    <dbReference type="NCBI Taxonomy" id="2705533"/>
    <lineage>
        <taxon>Bacteria</taxon>
        <taxon>Pseudomonadati</taxon>
        <taxon>Nitrospinota/Tectimicrobiota group</taxon>
        <taxon>Nitrospinota</taxon>
        <taxon>Nitrospinia</taxon>
        <taxon>Nitrospinales</taxon>
        <taxon>Nitrospinaceae</taxon>
        <taxon>Candidatus Nitronauta</taxon>
    </lineage>
</organism>
<evidence type="ECO:0000313" key="3">
    <source>
        <dbReference type="Proteomes" id="UP000594688"/>
    </source>
</evidence>
<accession>A0A7T0BU93</accession>
<dbReference type="KEGG" id="nli:G3M70_04095"/>
<gene>
    <name evidence="2" type="ORF">G3M70_04095</name>
</gene>
<protein>
    <submittedName>
        <fullName evidence="2">Uncharacterized protein</fullName>
    </submittedName>
</protein>
<feature type="transmembrane region" description="Helical" evidence="1">
    <location>
        <begin position="32"/>
        <end position="52"/>
    </location>
</feature>
<name>A0A7T0BU93_9BACT</name>
<keyword evidence="1" id="KW-1133">Transmembrane helix</keyword>
<dbReference type="Proteomes" id="UP000594688">
    <property type="component" value="Chromosome"/>
</dbReference>